<dbReference type="EMBL" id="JACXVP010000221">
    <property type="protein sequence ID" value="KAG5568146.1"/>
    <property type="molecule type" value="Genomic_DNA"/>
</dbReference>
<gene>
    <name evidence="1" type="ORF">H5410_064839</name>
</gene>
<keyword evidence="2" id="KW-1185">Reference proteome</keyword>
<proteinExistence type="predicted"/>
<reference evidence="1" key="1">
    <citation type="submission" date="2020-09" db="EMBL/GenBank/DDBJ databases">
        <title>De no assembly of potato wild relative species, Solanum commersonii.</title>
        <authorList>
            <person name="Cho K."/>
        </authorList>
    </citation>
    <scope>NUCLEOTIDE SEQUENCE</scope>
    <source>
        <strain evidence="1">LZ3.2</strain>
        <tissue evidence="1">Leaf</tissue>
    </source>
</reference>
<organism evidence="1 2">
    <name type="scientific">Solanum commersonii</name>
    <name type="common">Commerson's wild potato</name>
    <name type="synonym">Commerson's nightshade</name>
    <dbReference type="NCBI Taxonomy" id="4109"/>
    <lineage>
        <taxon>Eukaryota</taxon>
        <taxon>Viridiplantae</taxon>
        <taxon>Streptophyta</taxon>
        <taxon>Embryophyta</taxon>
        <taxon>Tracheophyta</taxon>
        <taxon>Spermatophyta</taxon>
        <taxon>Magnoliopsida</taxon>
        <taxon>eudicotyledons</taxon>
        <taxon>Gunneridae</taxon>
        <taxon>Pentapetalae</taxon>
        <taxon>asterids</taxon>
        <taxon>lamiids</taxon>
        <taxon>Solanales</taxon>
        <taxon>Solanaceae</taxon>
        <taxon>Solanoideae</taxon>
        <taxon>Solaneae</taxon>
        <taxon>Solanum</taxon>
    </lineage>
</organism>
<evidence type="ECO:0000313" key="1">
    <source>
        <dbReference type="EMBL" id="KAG5568146.1"/>
    </source>
</evidence>
<protein>
    <submittedName>
        <fullName evidence="1">Uncharacterized protein</fullName>
    </submittedName>
</protein>
<dbReference type="AlphaFoldDB" id="A0A9J5VYE4"/>
<dbReference type="OrthoDB" id="1706770at2759"/>
<dbReference type="Proteomes" id="UP000824120">
    <property type="component" value="Unassembled WGS sequence"/>
</dbReference>
<sequence>MVERFEINLDEHYVKDSMRIFQKKNEVSTWRYKLKQFAELTPENWNRLCGCGSIQNISENEHEKVEPDESSSTSILITRASMTTDEIVDTVTWYKARKTQHFGYKTSQPQIQDQQSQIEALNSQLNTIVARQEEMFRKMRCFVSAIAF</sequence>
<evidence type="ECO:0000313" key="2">
    <source>
        <dbReference type="Proteomes" id="UP000824120"/>
    </source>
</evidence>
<comment type="caution">
    <text evidence="1">The sequence shown here is derived from an EMBL/GenBank/DDBJ whole genome shotgun (WGS) entry which is preliminary data.</text>
</comment>
<name>A0A9J5VYE4_SOLCO</name>
<accession>A0A9J5VYE4</accession>